<feature type="region of interest" description="Disordered" evidence="1">
    <location>
        <begin position="57"/>
        <end position="88"/>
    </location>
</feature>
<name>A0AA40F890_9PEZI</name>
<accession>A0AA40F890</accession>
<gene>
    <name evidence="2" type="ORF">B0T18DRAFT_451143</name>
</gene>
<keyword evidence="3" id="KW-1185">Reference proteome</keyword>
<comment type="caution">
    <text evidence="2">The sequence shown here is derived from an EMBL/GenBank/DDBJ whole genome shotgun (WGS) entry which is preliminary data.</text>
</comment>
<dbReference type="AlphaFoldDB" id="A0AA40F890"/>
<organism evidence="2 3">
    <name type="scientific">Schizothecium vesticola</name>
    <dbReference type="NCBI Taxonomy" id="314040"/>
    <lineage>
        <taxon>Eukaryota</taxon>
        <taxon>Fungi</taxon>
        <taxon>Dikarya</taxon>
        <taxon>Ascomycota</taxon>
        <taxon>Pezizomycotina</taxon>
        <taxon>Sordariomycetes</taxon>
        <taxon>Sordariomycetidae</taxon>
        <taxon>Sordariales</taxon>
        <taxon>Schizotheciaceae</taxon>
        <taxon>Schizothecium</taxon>
    </lineage>
</organism>
<dbReference type="EMBL" id="JAUKUD010000001">
    <property type="protein sequence ID" value="KAK0752827.1"/>
    <property type="molecule type" value="Genomic_DNA"/>
</dbReference>
<reference evidence="2" key="1">
    <citation type="submission" date="2023-06" db="EMBL/GenBank/DDBJ databases">
        <title>Genome-scale phylogeny and comparative genomics of the fungal order Sordariales.</title>
        <authorList>
            <consortium name="Lawrence Berkeley National Laboratory"/>
            <person name="Hensen N."/>
            <person name="Bonometti L."/>
            <person name="Westerberg I."/>
            <person name="Brannstrom I.O."/>
            <person name="Guillou S."/>
            <person name="Cros-Aarteil S."/>
            <person name="Calhoun S."/>
            <person name="Haridas S."/>
            <person name="Kuo A."/>
            <person name="Mondo S."/>
            <person name="Pangilinan J."/>
            <person name="Riley R."/>
            <person name="LaButti K."/>
            <person name="Andreopoulos B."/>
            <person name="Lipzen A."/>
            <person name="Chen C."/>
            <person name="Yanf M."/>
            <person name="Daum C."/>
            <person name="Ng V."/>
            <person name="Clum A."/>
            <person name="Steindorff A."/>
            <person name="Ohm R."/>
            <person name="Martin F."/>
            <person name="Silar P."/>
            <person name="Natvig D."/>
            <person name="Lalanne C."/>
            <person name="Gautier V."/>
            <person name="Ament-velasquez S.L."/>
            <person name="Kruys A."/>
            <person name="Hutchinson M.I."/>
            <person name="Powell A.J."/>
            <person name="Barry K."/>
            <person name="Miller A.N."/>
            <person name="Grigoriev I.V."/>
            <person name="Debuchy R."/>
            <person name="Gladieux P."/>
            <person name="Thoren M.H."/>
            <person name="Johannesson H."/>
        </authorList>
    </citation>
    <scope>NUCLEOTIDE SEQUENCE</scope>
    <source>
        <strain evidence="2">SMH3187-1</strain>
    </source>
</reference>
<evidence type="ECO:0000313" key="2">
    <source>
        <dbReference type="EMBL" id="KAK0752827.1"/>
    </source>
</evidence>
<evidence type="ECO:0000313" key="3">
    <source>
        <dbReference type="Proteomes" id="UP001172155"/>
    </source>
</evidence>
<evidence type="ECO:0000256" key="1">
    <source>
        <dbReference type="SAM" id="MobiDB-lite"/>
    </source>
</evidence>
<sequence length="88" mass="9810">MVDGKRVMVLDWELAGYAFLEWVRTKFGICSAYCVERVSSTGVGRDVEYPVRVQQSLERRASPRPSRPIIGGIGRSRTSARETGGNFS</sequence>
<dbReference type="Proteomes" id="UP001172155">
    <property type="component" value="Unassembled WGS sequence"/>
</dbReference>
<protein>
    <submittedName>
        <fullName evidence="2">Uncharacterized protein</fullName>
    </submittedName>
</protein>
<proteinExistence type="predicted"/>